<dbReference type="InterPro" id="IPR038765">
    <property type="entry name" value="Papain-like_cys_pep_sf"/>
</dbReference>
<dbReference type="CDD" id="cd22757">
    <property type="entry name" value="OTU_P87_VP80-like"/>
    <property type="match status" value="1"/>
</dbReference>
<sequence length="925" mass="105044">MEREILYIKGDLCPHRVISIPGDGSCLFHSLSYCMYGSFQSSNDIRRAVVHYVVENWDDMQVYTCDERGDVYINADMYSAAMLKTTTYGSVSELKAAAALYPFIFQVYQNGRLQGSCGDDPRKPVKRLRFTGNFLGGHYEVLVPDNYSIVSDLQVDENTSDSPSSTQASEKNRKSAGRPKKLKRGRPKTSNISRSQQLTEAAARYRQNNPERRKESLVRYSRSQPEMHRAAVARYSALNPEVNRDAVARYTASNPEVHRAAVARYSALNPEVNRDAVTHYTASNPEVHRPAVARYSALNPEVNRDAVTHYTASNPEVHRPAVARYSALNPEVNRDAVARYTASNPEVHRAAVARYSALNPEVNRDAVTHYTASNPEVHRAAVARYSALNPEVNRDAVTHYTASNPEVHRPAVARYSALNPEVNRDAVARYTASNPEVHRAAVARYTALHPEVNQAAVARYKDLNPQLNLESVRRKRSNDKLKLKLNKLEKYTQALSKILNDRLEAEKIIRWTVHSKQQTLGNFTKNVDKLKEKIKISLEKLSICPPNSTLTDKLEAFLGKSEHQDNHESYYGEKTYKVYGTKEKAIKINDAGKAVFGDIGKQGKSLVWSCCDDICSLDKNIIEKLTKILEHLADKTIIQYYALIEQKVIFEYLTYINTVKSHFPRLRTISRYIYQVLSICKLLNDVDESLETTDLKKLKEYGIPKTIGSTILDSEESTEIVEDDIINKYKVAFKSLKLKSPDTPKHECMSCTKLCFIRDVSSLNRLRNPINTTVWSNLVEYYNKHNLTHSPQICHLCLQKIGANQLPATCILIDLYISTVPQEISQLNDFEKILIQRAKAFQVVMSMNPVANKHLPHHHMVKKVKGRTFHLPLPLEETIKKLPTPENPLANPELFIMVRGMPTKSKIVWEDIVDVNKVYRTLQFP</sequence>
<dbReference type="OrthoDB" id="409956at2759"/>
<keyword evidence="3" id="KW-1185">Reference proteome</keyword>
<feature type="domain" description="OTU" evidence="2">
    <location>
        <begin position="15"/>
        <end position="145"/>
    </location>
</feature>
<dbReference type="RefSeq" id="XP_026746161.1">
    <property type="nucleotide sequence ID" value="XM_026890360.1"/>
</dbReference>
<dbReference type="SUPFAM" id="SSF54001">
    <property type="entry name" value="Cysteine proteinases"/>
    <property type="match status" value="1"/>
</dbReference>
<name>A0A7E5X166_TRINI</name>
<evidence type="ECO:0000256" key="1">
    <source>
        <dbReference type="SAM" id="MobiDB-lite"/>
    </source>
</evidence>
<dbReference type="Gene3D" id="3.90.70.80">
    <property type="match status" value="1"/>
</dbReference>
<dbReference type="GO" id="GO:0004843">
    <property type="term" value="F:cysteine-type deubiquitinase activity"/>
    <property type="evidence" value="ECO:0007669"/>
    <property type="project" value="TreeGrafter"/>
</dbReference>
<dbReference type="GeneID" id="113507506"/>
<dbReference type="InterPro" id="IPR003323">
    <property type="entry name" value="OTU_dom"/>
</dbReference>
<dbReference type="InterPro" id="IPR046700">
    <property type="entry name" value="DUF6570"/>
</dbReference>
<gene>
    <name evidence="4" type="primary">LOC113507506</name>
</gene>
<feature type="compositionally biased region" description="Polar residues" evidence="1">
    <location>
        <begin position="160"/>
        <end position="169"/>
    </location>
</feature>
<protein>
    <submittedName>
        <fullName evidence="4">Uncharacterized protein LOC113507506</fullName>
    </submittedName>
</protein>
<evidence type="ECO:0000313" key="3">
    <source>
        <dbReference type="Proteomes" id="UP000322000"/>
    </source>
</evidence>
<proteinExistence type="predicted"/>
<dbReference type="KEGG" id="tnl:113507506"/>
<reference evidence="4" key="1">
    <citation type="submission" date="2025-08" db="UniProtKB">
        <authorList>
            <consortium name="RefSeq"/>
        </authorList>
    </citation>
    <scope>IDENTIFICATION</scope>
</reference>
<evidence type="ECO:0000313" key="4">
    <source>
        <dbReference type="RefSeq" id="XP_026746161.1"/>
    </source>
</evidence>
<dbReference type="AlphaFoldDB" id="A0A7E5X166"/>
<dbReference type="GO" id="GO:0016579">
    <property type="term" value="P:protein deubiquitination"/>
    <property type="evidence" value="ECO:0007669"/>
    <property type="project" value="TreeGrafter"/>
</dbReference>
<dbReference type="InParanoid" id="A0A7E5X166"/>
<dbReference type="Pfam" id="PF20209">
    <property type="entry name" value="DUF6570"/>
    <property type="match status" value="1"/>
</dbReference>
<dbReference type="InterPro" id="IPR050704">
    <property type="entry name" value="Peptidase_C85-like"/>
</dbReference>
<accession>A0A7E5X166</accession>
<feature type="compositionally biased region" description="Polar residues" evidence="1">
    <location>
        <begin position="189"/>
        <end position="199"/>
    </location>
</feature>
<dbReference type="PANTHER" id="PTHR12419">
    <property type="entry name" value="OTU DOMAIN CONTAINING PROTEIN"/>
    <property type="match status" value="1"/>
</dbReference>
<dbReference type="PROSITE" id="PS50802">
    <property type="entry name" value="OTU"/>
    <property type="match status" value="1"/>
</dbReference>
<organism evidence="3 4">
    <name type="scientific">Trichoplusia ni</name>
    <name type="common">Cabbage looper</name>
    <dbReference type="NCBI Taxonomy" id="7111"/>
    <lineage>
        <taxon>Eukaryota</taxon>
        <taxon>Metazoa</taxon>
        <taxon>Ecdysozoa</taxon>
        <taxon>Arthropoda</taxon>
        <taxon>Hexapoda</taxon>
        <taxon>Insecta</taxon>
        <taxon>Pterygota</taxon>
        <taxon>Neoptera</taxon>
        <taxon>Endopterygota</taxon>
        <taxon>Lepidoptera</taxon>
        <taxon>Glossata</taxon>
        <taxon>Ditrysia</taxon>
        <taxon>Noctuoidea</taxon>
        <taxon>Noctuidae</taxon>
        <taxon>Plusiinae</taxon>
        <taxon>Trichoplusia</taxon>
    </lineage>
</organism>
<feature type="region of interest" description="Disordered" evidence="1">
    <location>
        <begin position="155"/>
        <end position="223"/>
    </location>
</feature>
<dbReference type="Proteomes" id="UP000322000">
    <property type="component" value="Unplaced"/>
</dbReference>
<evidence type="ECO:0000259" key="2">
    <source>
        <dbReference type="PROSITE" id="PS50802"/>
    </source>
</evidence>
<dbReference type="Pfam" id="PF02338">
    <property type="entry name" value="OTU"/>
    <property type="match status" value="1"/>
</dbReference>
<feature type="compositionally biased region" description="Basic residues" evidence="1">
    <location>
        <begin position="174"/>
        <end position="187"/>
    </location>
</feature>